<dbReference type="Pfam" id="PF13385">
    <property type="entry name" value="Laminin_G_3"/>
    <property type="match status" value="1"/>
</dbReference>
<dbReference type="NCBIfam" id="TIGR02532">
    <property type="entry name" value="IV_pilin_GFxxxE"/>
    <property type="match status" value="1"/>
</dbReference>
<dbReference type="InterPro" id="IPR013320">
    <property type="entry name" value="ConA-like_dom_sf"/>
</dbReference>
<dbReference type="Proteomes" id="UP000229893">
    <property type="component" value="Unassembled WGS sequence"/>
</dbReference>
<dbReference type="SUPFAM" id="SSF49899">
    <property type="entry name" value="Concanavalin A-like lectins/glucanases"/>
    <property type="match status" value="1"/>
</dbReference>
<keyword evidence="2" id="KW-1015">Disulfide bond</keyword>
<gene>
    <name evidence="5" type="ORF">COV57_00865</name>
</gene>
<comment type="caution">
    <text evidence="5">The sequence shown here is derived from an EMBL/GenBank/DDBJ whole genome shotgun (WGS) entry which is preliminary data.</text>
</comment>
<keyword evidence="1" id="KW-0732">Signal</keyword>
<dbReference type="InterPro" id="IPR012902">
    <property type="entry name" value="N_methyl_site"/>
</dbReference>
<evidence type="ECO:0000256" key="3">
    <source>
        <dbReference type="SAM" id="Phobius"/>
    </source>
</evidence>
<accession>A0A2H0N897</accession>
<proteinExistence type="predicted"/>
<dbReference type="Pfam" id="PF07963">
    <property type="entry name" value="N_methyl"/>
    <property type="match status" value="1"/>
</dbReference>
<evidence type="ECO:0000256" key="2">
    <source>
        <dbReference type="ARBA" id="ARBA00023157"/>
    </source>
</evidence>
<keyword evidence="3" id="KW-1133">Transmembrane helix</keyword>
<dbReference type="Gene3D" id="2.60.120.200">
    <property type="match status" value="1"/>
</dbReference>
<dbReference type="InterPro" id="IPR006558">
    <property type="entry name" value="LamG-like"/>
</dbReference>
<reference evidence="5 6" key="1">
    <citation type="submission" date="2017-09" db="EMBL/GenBank/DDBJ databases">
        <title>Depth-based differentiation of microbial function through sediment-hosted aquifers and enrichment of novel symbionts in the deep terrestrial subsurface.</title>
        <authorList>
            <person name="Probst A.J."/>
            <person name="Ladd B."/>
            <person name="Jarett J.K."/>
            <person name="Geller-Mcgrath D.E."/>
            <person name="Sieber C.M."/>
            <person name="Emerson J.B."/>
            <person name="Anantharaman K."/>
            <person name="Thomas B.C."/>
            <person name="Malmstrom R."/>
            <person name="Stieglmeier M."/>
            <person name="Klingl A."/>
            <person name="Woyke T."/>
            <person name="Ryan C.M."/>
            <person name="Banfield J.F."/>
        </authorList>
    </citation>
    <scope>NUCLEOTIDE SEQUENCE [LARGE SCALE GENOMIC DNA]</scope>
    <source>
        <strain evidence="5">CG11_big_fil_rev_8_21_14_0_20_35_14</strain>
    </source>
</reference>
<evidence type="ECO:0000256" key="1">
    <source>
        <dbReference type="ARBA" id="ARBA00022729"/>
    </source>
</evidence>
<organism evidence="5 6">
    <name type="scientific">Candidatus Liptonbacteria bacterium CG11_big_fil_rev_8_21_14_0_20_35_14</name>
    <dbReference type="NCBI Taxonomy" id="1974634"/>
    <lineage>
        <taxon>Bacteria</taxon>
        <taxon>Candidatus Liptoniibacteriota</taxon>
    </lineage>
</organism>
<protein>
    <recommendedName>
        <fullName evidence="4">LamG-like jellyroll fold domain-containing protein</fullName>
    </recommendedName>
</protein>
<dbReference type="AlphaFoldDB" id="A0A2H0N897"/>
<dbReference type="SMART" id="SM00560">
    <property type="entry name" value="LamGL"/>
    <property type="match status" value="1"/>
</dbReference>
<feature type="domain" description="LamG-like jellyroll fold" evidence="4">
    <location>
        <begin position="232"/>
        <end position="370"/>
    </location>
</feature>
<keyword evidence="3" id="KW-0472">Membrane</keyword>
<evidence type="ECO:0000259" key="4">
    <source>
        <dbReference type="SMART" id="SM00560"/>
    </source>
</evidence>
<sequence>MNLKIKEKIGNRDGFSLIELLVSLAIMSLIGSTVIYNVFSFNSSKILLNQAVKLESVLRSVQLQAVSEEEGTAWGIKIFSQVGSDDKYETFSGSSYDSGTVDDVFYLPSELQFSNPTGGNAIEIVFTQGTGATTAEYIDIDIMTTGEGHRLYVNSDGAVTLIKGGKGLVGYYKLDEASGTTAIDWSGFENNGTITGATVNQIGQVDKAYTLATTDYVTVSDPADGSLDFGTGDFTLMAWFKTSDTTSEQNIITKGGTSNAVAGYRLSVNDLGSGGDIWVGLSDGTTLSSCALGSGYTDGLWHQVAMVTTRSSNVITVYVDGDLLDTCSTTSTTGSASSANNFTISYTDSTEDFVGSLDDVRVFNRALSSSEVNEIYEETR</sequence>
<dbReference type="EMBL" id="PCWO01000013">
    <property type="protein sequence ID" value="PIR05109.1"/>
    <property type="molecule type" value="Genomic_DNA"/>
</dbReference>
<name>A0A2H0N897_9BACT</name>
<evidence type="ECO:0000313" key="6">
    <source>
        <dbReference type="Proteomes" id="UP000229893"/>
    </source>
</evidence>
<evidence type="ECO:0000313" key="5">
    <source>
        <dbReference type="EMBL" id="PIR05109.1"/>
    </source>
</evidence>
<keyword evidence="3" id="KW-0812">Transmembrane</keyword>
<feature type="transmembrane region" description="Helical" evidence="3">
    <location>
        <begin position="20"/>
        <end position="39"/>
    </location>
</feature>